<evidence type="ECO:0008006" key="3">
    <source>
        <dbReference type="Google" id="ProtNLM"/>
    </source>
</evidence>
<name>A0A7S0AMZ4_9DINO</name>
<dbReference type="EMBL" id="HBEG01030692">
    <property type="protein sequence ID" value="CAD8368186.1"/>
    <property type="molecule type" value="Transcribed_RNA"/>
</dbReference>
<sequence>MASPVVTPPGAQQAALNAMRWSLARREQQLLDISGQLTEIASMQAGPAEKRAQLERVLLCCRQALAEDLGGGMITERAAERVQVTGAAAVGVEATKPAGDAKAPFAEEDALVGSVEAIEAIEAADETPCLADTREFPEAPARFARTAESTVDVAPEEAVTVATAMEAPGAALEHENCKPGVAAETWGDAASSGGAGAKETPATGTDPPWEVPRAMEAWEATESGEARRDAVAVPGHTAQGVDLAAEAEDSPDAGQFWKVVGGCHVGGIIVREGRALSSRIIERLQTGALVRELQLDGERLHFTLIMGDGPESGWVSTRLKDRELLVRTQGPRPLEKPKLKGSERLILWPRRGHCKLPPLAHHFRKVCVFGPFNSGTNAIMREIPRFFDAEIMNRHRRNNPALWKHTIFSRPAPLPADTFCICLVRDPGYWIQSLGRDPAAGTFNDFVPVRLFSTVDGTVEERPVQTKEARQLFERIFLDGQTYNDALEVWEQTVSAYFNDKYLPSGQVVVLRYEDYIFHFEKTIHSLAQRGLRLRDRPPPISPIEETAKDSTHPQAARRSLATTKGDCSNAAKRYEGRTKEQLERLKRIDPKLIHALGYGEDAVSAWVQWMRE</sequence>
<evidence type="ECO:0000256" key="1">
    <source>
        <dbReference type="SAM" id="MobiDB-lite"/>
    </source>
</evidence>
<gene>
    <name evidence="2" type="ORF">PBAH0796_LOCUS18755</name>
</gene>
<dbReference type="Gene3D" id="3.40.50.300">
    <property type="entry name" value="P-loop containing nucleotide triphosphate hydrolases"/>
    <property type="match status" value="1"/>
</dbReference>
<dbReference type="AlphaFoldDB" id="A0A7S0AMZ4"/>
<accession>A0A7S0AMZ4</accession>
<feature type="region of interest" description="Disordered" evidence="1">
    <location>
        <begin position="184"/>
        <end position="210"/>
    </location>
</feature>
<feature type="region of interest" description="Disordered" evidence="1">
    <location>
        <begin position="535"/>
        <end position="563"/>
    </location>
</feature>
<evidence type="ECO:0000313" key="2">
    <source>
        <dbReference type="EMBL" id="CAD8368186.1"/>
    </source>
</evidence>
<dbReference type="InterPro" id="IPR027417">
    <property type="entry name" value="P-loop_NTPase"/>
</dbReference>
<organism evidence="2">
    <name type="scientific">Pyrodinium bahamense</name>
    <dbReference type="NCBI Taxonomy" id="73915"/>
    <lineage>
        <taxon>Eukaryota</taxon>
        <taxon>Sar</taxon>
        <taxon>Alveolata</taxon>
        <taxon>Dinophyceae</taxon>
        <taxon>Gonyaulacales</taxon>
        <taxon>Pyrocystaceae</taxon>
        <taxon>Pyrodinium</taxon>
    </lineage>
</organism>
<dbReference type="SUPFAM" id="SSF52540">
    <property type="entry name" value="P-loop containing nucleoside triphosphate hydrolases"/>
    <property type="match status" value="1"/>
</dbReference>
<reference evidence="2" key="1">
    <citation type="submission" date="2021-01" db="EMBL/GenBank/DDBJ databases">
        <authorList>
            <person name="Corre E."/>
            <person name="Pelletier E."/>
            <person name="Niang G."/>
            <person name="Scheremetjew M."/>
            <person name="Finn R."/>
            <person name="Kale V."/>
            <person name="Holt S."/>
            <person name="Cochrane G."/>
            <person name="Meng A."/>
            <person name="Brown T."/>
            <person name="Cohen L."/>
        </authorList>
    </citation>
    <scope>NUCLEOTIDE SEQUENCE</scope>
    <source>
        <strain evidence="2">Pbaha01</strain>
    </source>
</reference>
<proteinExistence type="predicted"/>
<protein>
    <recommendedName>
        <fullName evidence="3">Sulfotransferase domain-containing protein</fullName>
    </recommendedName>
</protein>